<dbReference type="InterPro" id="IPR018247">
    <property type="entry name" value="EF_Hand_1_Ca_BS"/>
</dbReference>
<accession>A0A4R5UHE6</accession>
<dbReference type="EMBL" id="SMTL01000003">
    <property type="protein sequence ID" value="TDK35297.1"/>
    <property type="molecule type" value="Genomic_DNA"/>
</dbReference>
<feature type="compositionally biased region" description="Basic and acidic residues" evidence="1">
    <location>
        <begin position="144"/>
        <end position="163"/>
    </location>
</feature>
<dbReference type="OrthoDB" id="8404005at2"/>
<name>A0A4R5UHE6_9HYPH</name>
<keyword evidence="5" id="KW-1185">Reference proteome</keyword>
<dbReference type="GO" id="GO:0005509">
    <property type="term" value="F:calcium ion binding"/>
    <property type="evidence" value="ECO:0007669"/>
    <property type="project" value="InterPro"/>
</dbReference>
<dbReference type="Gene3D" id="1.10.238.10">
    <property type="entry name" value="EF-hand"/>
    <property type="match status" value="2"/>
</dbReference>
<dbReference type="InterPro" id="IPR002048">
    <property type="entry name" value="EF_hand_dom"/>
</dbReference>
<feature type="domain" description="EF-hand" evidence="3">
    <location>
        <begin position="67"/>
        <end position="102"/>
    </location>
</feature>
<proteinExistence type="predicted"/>
<comment type="caution">
    <text evidence="4">The sequence shown here is derived from an EMBL/GenBank/DDBJ whole genome shotgun (WGS) entry which is preliminary data.</text>
</comment>
<reference evidence="4 5" key="1">
    <citation type="submission" date="2019-03" db="EMBL/GenBank/DDBJ databases">
        <title>Rhizobium sp. nov., an bacterium isolated from biocrust in Mu Us Desert.</title>
        <authorList>
            <person name="Lixiong L."/>
        </authorList>
    </citation>
    <scope>NUCLEOTIDE SEQUENCE [LARGE SCALE GENOMIC DNA]</scope>
    <source>
        <strain evidence="4 5">SPY-1</strain>
    </source>
</reference>
<protein>
    <recommendedName>
        <fullName evidence="3">EF-hand domain-containing protein</fullName>
    </recommendedName>
</protein>
<evidence type="ECO:0000313" key="4">
    <source>
        <dbReference type="EMBL" id="TDK35297.1"/>
    </source>
</evidence>
<dbReference type="PROSITE" id="PS00018">
    <property type="entry name" value="EF_HAND_1"/>
    <property type="match status" value="1"/>
</dbReference>
<dbReference type="SMART" id="SM00054">
    <property type="entry name" value="EFh"/>
    <property type="match status" value="2"/>
</dbReference>
<evidence type="ECO:0000256" key="1">
    <source>
        <dbReference type="SAM" id="MobiDB-lite"/>
    </source>
</evidence>
<dbReference type="Pfam" id="PF13202">
    <property type="entry name" value="EF-hand_5"/>
    <property type="match status" value="4"/>
</dbReference>
<evidence type="ECO:0000256" key="2">
    <source>
        <dbReference type="SAM" id="SignalP"/>
    </source>
</evidence>
<gene>
    <name evidence="4" type="ORF">E2F50_13695</name>
</gene>
<dbReference type="InterPro" id="IPR011992">
    <property type="entry name" value="EF-hand-dom_pair"/>
</dbReference>
<feature type="region of interest" description="Disordered" evidence="1">
    <location>
        <begin position="100"/>
        <end position="167"/>
    </location>
</feature>
<dbReference type="RefSeq" id="WP_133316719.1">
    <property type="nucleotide sequence ID" value="NZ_SMTL01000003.1"/>
</dbReference>
<evidence type="ECO:0000259" key="3">
    <source>
        <dbReference type="PROSITE" id="PS50222"/>
    </source>
</evidence>
<dbReference type="AlphaFoldDB" id="A0A4R5UHE6"/>
<dbReference type="PROSITE" id="PS50222">
    <property type="entry name" value="EF_HAND_2"/>
    <property type="match status" value="1"/>
</dbReference>
<feature type="chain" id="PRO_5021010589" description="EF-hand domain-containing protein" evidence="2">
    <location>
        <begin position="26"/>
        <end position="219"/>
    </location>
</feature>
<feature type="signal peptide" evidence="2">
    <location>
        <begin position="1"/>
        <end position="25"/>
    </location>
</feature>
<dbReference type="SUPFAM" id="SSF47473">
    <property type="entry name" value="EF-hand"/>
    <property type="match status" value="1"/>
</dbReference>
<evidence type="ECO:0000313" key="5">
    <source>
        <dbReference type="Proteomes" id="UP000295238"/>
    </source>
</evidence>
<dbReference type="Proteomes" id="UP000295238">
    <property type="component" value="Unassembled WGS sequence"/>
</dbReference>
<keyword evidence="2" id="KW-0732">Signal</keyword>
<organism evidence="4 5">
    <name type="scientific">Rhizobium deserti</name>
    <dbReference type="NCBI Taxonomy" id="2547961"/>
    <lineage>
        <taxon>Bacteria</taxon>
        <taxon>Pseudomonadati</taxon>
        <taxon>Pseudomonadota</taxon>
        <taxon>Alphaproteobacteria</taxon>
        <taxon>Hyphomicrobiales</taxon>
        <taxon>Rhizobiaceae</taxon>
        <taxon>Rhizobium/Agrobacterium group</taxon>
        <taxon>Rhizobium</taxon>
    </lineage>
</organism>
<sequence length="219" mass="24547">MNVKKIAIATLGAALLAGASLPALAAPDHHGRGGPEGRGRGMMQDLTFVRLLKMADTNKDAKISKEEVTAWQDQLFAQIDANKDGTLTRGELIDFRAAKMDEFRKNNPPPEQVDDEDDRRGPPMDDEDDDDRADRDRPGHHHGWRDDNRDDRRGGRDRHEGMGHRAGMMSRGLFRMIDEDRDGKITKAEAVAASDKLFARMDINKDNQITIDDLPDRPL</sequence>